<proteinExistence type="predicted"/>
<evidence type="ECO:0000313" key="2">
    <source>
        <dbReference type="Proteomes" id="UP001299596"/>
    </source>
</evidence>
<keyword evidence="2" id="KW-1185">Reference proteome</keyword>
<name>A0ABU5XPC7_9MYCO</name>
<feature type="non-terminal residue" evidence="1">
    <location>
        <position position="90"/>
    </location>
</feature>
<accession>A0ABU5XPC7</accession>
<evidence type="ECO:0000313" key="1">
    <source>
        <dbReference type="EMBL" id="MEB3024076.1"/>
    </source>
</evidence>
<evidence type="ECO:0008006" key="3">
    <source>
        <dbReference type="Google" id="ProtNLM"/>
    </source>
</evidence>
<dbReference type="Proteomes" id="UP001299596">
    <property type="component" value="Unassembled WGS sequence"/>
</dbReference>
<organism evidence="1 2">
    <name type="scientific">[Mycobacterium] crassicus</name>
    <dbReference type="NCBI Taxonomy" id="2872309"/>
    <lineage>
        <taxon>Bacteria</taxon>
        <taxon>Bacillati</taxon>
        <taxon>Actinomycetota</taxon>
        <taxon>Actinomycetes</taxon>
        <taxon>Mycobacteriales</taxon>
        <taxon>Mycobacteriaceae</taxon>
        <taxon>Mycolicibacter</taxon>
    </lineage>
</organism>
<protein>
    <recommendedName>
        <fullName evidence="3">PPE family protein</fullName>
    </recommendedName>
</protein>
<gene>
    <name evidence="1" type="ORF">K6T79_23930</name>
</gene>
<dbReference type="EMBL" id="JAYJJR010000028">
    <property type="protein sequence ID" value="MEB3024076.1"/>
    <property type="molecule type" value="Genomic_DNA"/>
</dbReference>
<comment type="caution">
    <text evidence="1">The sequence shown here is derived from an EMBL/GenBank/DDBJ whole genome shotgun (WGS) entry which is preliminary data.</text>
</comment>
<reference evidence="1 2" key="1">
    <citation type="submission" date="2023-12" db="EMBL/GenBank/DDBJ databases">
        <title>Description of new species of Mycobacterium terrae complex isolated from sewage at the Sao Paulo Zoological Park Foundation in Brazil.</title>
        <authorList>
            <person name="Romagnoli C.L."/>
            <person name="Conceicao E.C."/>
            <person name="Machado E."/>
            <person name="Barreto L.B.P.F."/>
            <person name="Sharma A."/>
            <person name="Silva N.M."/>
            <person name="Marques L.E."/>
            <person name="Juliana M.A."/>
            <person name="Lourenco M.C.S."/>
            <person name="Digiampietri L.A."/>
            <person name="Suffys P.N."/>
            <person name="Viana-Niero C."/>
        </authorList>
    </citation>
    <scope>NUCLEOTIDE SEQUENCE [LARGE SCALE GENOMIC DNA]</scope>
    <source>
        <strain evidence="1 2">MYC098</strain>
    </source>
</reference>
<sequence length="90" mass="9403">MRATIRPYATAGVAIAGAGLIAVTPVSAPVPALLNVQSPAVALTGAWDDVLNAASANMTSLLNNWYLAPGVGMQQFWANQMDYWGQLAND</sequence>